<dbReference type="InterPro" id="IPR009057">
    <property type="entry name" value="Homeodomain-like_sf"/>
</dbReference>
<dbReference type="PANTHER" id="PTHR21677">
    <property type="entry name" value="CRAMPED PROTEIN"/>
    <property type="match status" value="1"/>
</dbReference>
<feature type="domain" description="SANT" evidence="4">
    <location>
        <begin position="95"/>
        <end position="158"/>
    </location>
</feature>
<proteinExistence type="predicted"/>
<dbReference type="Gene3D" id="1.10.10.60">
    <property type="entry name" value="Homeodomain-like"/>
    <property type="match status" value="1"/>
</dbReference>
<accession>A0A8K0CYH6</accession>
<keyword evidence="3" id="KW-0539">Nucleus</keyword>
<name>A0A8K0CYH6_IGNLU</name>
<comment type="caution">
    <text evidence="5">The sequence shown here is derived from an EMBL/GenBank/DDBJ whole genome shotgun (WGS) entry which is preliminary data.</text>
</comment>
<protein>
    <recommendedName>
        <fullName evidence="4">SANT domain-containing protein</fullName>
    </recommendedName>
</protein>
<evidence type="ECO:0000313" key="5">
    <source>
        <dbReference type="EMBL" id="KAF2896063.1"/>
    </source>
</evidence>
<reference evidence="5" key="1">
    <citation type="submission" date="2019-08" db="EMBL/GenBank/DDBJ databases">
        <title>The genome of the North American firefly Photinus pyralis.</title>
        <authorList>
            <consortium name="Photinus pyralis genome working group"/>
            <person name="Fallon T.R."/>
            <person name="Sander Lower S.E."/>
            <person name="Weng J.-K."/>
        </authorList>
    </citation>
    <scope>NUCLEOTIDE SEQUENCE</scope>
    <source>
        <strain evidence="5">TRF0915ILg1</strain>
        <tissue evidence="5">Whole body</tissue>
    </source>
</reference>
<dbReference type="GO" id="GO:0003682">
    <property type="term" value="F:chromatin binding"/>
    <property type="evidence" value="ECO:0007669"/>
    <property type="project" value="InterPro"/>
</dbReference>
<evidence type="ECO:0000256" key="2">
    <source>
        <dbReference type="ARBA" id="ARBA00023125"/>
    </source>
</evidence>
<keyword evidence="2" id="KW-0238">DNA-binding</keyword>
<comment type="subcellular location">
    <subcellularLocation>
        <location evidence="1">Nucleus</location>
    </subcellularLocation>
</comment>
<sequence length="266" mass="30848">MKFNEVNMSHEVTSNTKAVLDHNNIPIEELLGSVTTYNNVEGSESRSQQLRTSARVFKKMKLDSAVVITSPVASDSSSKKETVKEETKQEVVKRPLRPSWSQEDKNLFFEALNEFGKDFEAIHSHITNKLRKKGLPDSVMKTKDQVRHFYYRTWHKISKHLKFSDDVKKLAQELYGLINYGELRKKIGSVSEKTCMKLNELIYRGAVAIRTKGKTVRIKTPMCRALRKLNQLDGTYCFTDLLILIYLRNEHYCMSLKILFQYVFPD</sequence>
<dbReference type="GO" id="GO:0003677">
    <property type="term" value="F:DNA binding"/>
    <property type="evidence" value="ECO:0007669"/>
    <property type="project" value="UniProtKB-KW"/>
</dbReference>
<dbReference type="Proteomes" id="UP000801492">
    <property type="component" value="Unassembled WGS sequence"/>
</dbReference>
<organism evidence="5 6">
    <name type="scientific">Ignelater luminosus</name>
    <name type="common">Cucubano</name>
    <name type="synonym">Pyrophorus luminosus</name>
    <dbReference type="NCBI Taxonomy" id="2038154"/>
    <lineage>
        <taxon>Eukaryota</taxon>
        <taxon>Metazoa</taxon>
        <taxon>Ecdysozoa</taxon>
        <taxon>Arthropoda</taxon>
        <taxon>Hexapoda</taxon>
        <taxon>Insecta</taxon>
        <taxon>Pterygota</taxon>
        <taxon>Neoptera</taxon>
        <taxon>Endopterygota</taxon>
        <taxon>Coleoptera</taxon>
        <taxon>Polyphaga</taxon>
        <taxon>Elateriformia</taxon>
        <taxon>Elateroidea</taxon>
        <taxon>Elateridae</taxon>
        <taxon>Agrypninae</taxon>
        <taxon>Pyrophorini</taxon>
        <taxon>Ignelater</taxon>
    </lineage>
</organism>
<evidence type="ECO:0000313" key="6">
    <source>
        <dbReference type="Proteomes" id="UP000801492"/>
    </source>
</evidence>
<evidence type="ECO:0000256" key="3">
    <source>
        <dbReference type="ARBA" id="ARBA00023242"/>
    </source>
</evidence>
<dbReference type="GO" id="GO:0007389">
    <property type="term" value="P:pattern specification process"/>
    <property type="evidence" value="ECO:0007669"/>
    <property type="project" value="TreeGrafter"/>
</dbReference>
<dbReference type="Pfam" id="PF00249">
    <property type="entry name" value="Myb_DNA-binding"/>
    <property type="match status" value="1"/>
</dbReference>
<dbReference type="SMART" id="SM00717">
    <property type="entry name" value="SANT"/>
    <property type="match status" value="1"/>
</dbReference>
<dbReference type="SUPFAM" id="SSF46689">
    <property type="entry name" value="Homeodomain-like"/>
    <property type="match status" value="1"/>
</dbReference>
<dbReference type="PROSITE" id="PS51293">
    <property type="entry name" value="SANT"/>
    <property type="match status" value="1"/>
</dbReference>
<evidence type="ECO:0000256" key="1">
    <source>
        <dbReference type="ARBA" id="ARBA00004123"/>
    </source>
</evidence>
<evidence type="ECO:0000259" key="4">
    <source>
        <dbReference type="PROSITE" id="PS51293"/>
    </source>
</evidence>
<gene>
    <name evidence="5" type="ORF">ILUMI_10107</name>
</gene>
<dbReference type="InterPro" id="IPR055315">
    <property type="entry name" value="Cramped-like"/>
</dbReference>
<dbReference type="EMBL" id="VTPC01005406">
    <property type="protein sequence ID" value="KAF2896063.1"/>
    <property type="molecule type" value="Genomic_DNA"/>
</dbReference>
<dbReference type="AlphaFoldDB" id="A0A8K0CYH6"/>
<dbReference type="OrthoDB" id="515799at2759"/>
<dbReference type="GO" id="GO:0005634">
    <property type="term" value="C:nucleus"/>
    <property type="evidence" value="ECO:0007669"/>
    <property type="project" value="UniProtKB-SubCell"/>
</dbReference>
<dbReference type="InterPro" id="IPR001005">
    <property type="entry name" value="SANT/Myb"/>
</dbReference>
<dbReference type="InterPro" id="IPR017884">
    <property type="entry name" value="SANT_dom"/>
</dbReference>
<keyword evidence="6" id="KW-1185">Reference proteome</keyword>
<dbReference type="PANTHER" id="PTHR21677:SF1">
    <property type="entry name" value="PROTEIN CRAMPED-LIKE"/>
    <property type="match status" value="1"/>
</dbReference>